<feature type="transmembrane region" description="Helical" evidence="8">
    <location>
        <begin position="386"/>
        <end position="406"/>
    </location>
</feature>
<comment type="caution">
    <text evidence="9">The sequence shown here is derived from an EMBL/GenBank/DDBJ whole genome shotgun (WGS) entry which is preliminary data.</text>
</comment>
<feature type="transmembrane region" description="Helical" evidence="8">
    <location>
        <begin position="355"/>
        <end position="374"/>
    </location>
</feature>
<name>A0A523UXZ6_UNCT6</name>
<dbReference type="PANTHER" id="PTHR33908:SF11">
    <property type="entry name" value="MEMBRANE PROTEIN"/>
    <property type="match status" value="1"/>
</dbReference>
<feature type="transmembrane region" description="Helical" evidence="8">
    <location>
        <begin position="129"/>
        <end position="146"/>
    </location>
</feature>
<accession>A0A523UXZ6</accession>
<keyword evidence="7 8" id="KW-0472">Membrane</keyword>
<keyword evidence="3" id="KW-0328">Glycosyltransferase</keyword>
<evidence type="ECO:0000313" key="10">
    <source>
        <dbReference type="Proteomes" id="UP000315525"/>
    </source>
</evidence>
<dbReference type="GO" id="GO:0009103">
    <property type="term" value="P:lipopolysaccharide biosynthetic process"/>
    <property type="evidence" value="ECO:0007669"/>
    <property type="project" value="UniProtKB-ARBA"/>
</dbReference>
<sequence>MRESSILPRTASEQIKVGRSGKDWLVLGIILFVYLLVSILLFDPRLHTGGDNARYICLARSVLAGKGYSDIFRPGEPPHAQYPFGYPLLLTAVMALFSNSVIALKLLSLLLGAGCVLLLFLLLRDLCSRVLLFSVVLLFAVAPLLLEYSHWILSDVSFTFFSLLSLFLFKQADLNKKKFPPLFWASIICMLFAYYIRTVGAALLLGVLFYFGFRKRLKRLFVSLAIIVVAVLPWSIRTARISQGGGYLTQLTLRNPYDIGSGRIGMKDGLVRLKSNSVSYFLVNIPKTLFSVHQKFWPVARRGLGIYVFGFLVSGVMLLGFARELGRGNRLSHYYVTFYMGTILIWPQVWATDRFFLPVAPFALFYFFSGLLLLTRKLEPLLRKRVSLFVAGLILLSSLGTIAGTVPHAMRIMRAYASGDRFAGYPAEWTRYYETATYASKFTPRDGVFMARKPALFYLFANRKCLVYPFTFDKQRIVETIKENRVSYVIVDGFTWTQTTRRYLVPVIVANERDFEIIYTTQPPTTYMLRYIGG</sequence>
<evidence type="ECO:0000256" key="5">
    <source>
        <dbReference type="ARBA" id="ARBA00022692"/>
    </source>
</evidence>
<dbReference type="AlphaFoldDB" id="A0A523UXZ6"/>
<evidence type="ECO:0000256" key="2">
    <source>
        <dbReference type="ARBA" id="ARBA00022475"/>
    </source>
</evidence>
<dbReference type="EMBL" id="SOJN01000022">
    <property type="protein sequence ID" value="TET47396.1"/>
    <property type="molecule type" value="Genomic_DNA"/>
</dbReference>
<evidence type="ECO:0000256" key="1">
    <source>
        <dbReference type="ARBA" id="ARBA00004651"/>
    </source>
</evidence>
<keyword evidence="4" id="KW-0808">Transferase</keyword>
<feature type="transmembrane region" description="Helical" evidence="8">
    <location>
        <begin position="24"/>
        <end position="42"/>
    </location>
</feature>
<reference evidence="9 10" key="1">
    <citation type="submission" date="2019-03" db="EMBL/GenBank/DDBJ databases">
        <title>Metabolic potential of uncultured bacteria and archaea associated with petroleum seepage in deep-sea sediments.</title>
        <authorList>
            <person name="Dong X."/>
            <person name="Hubert C."/>
        </authorList>
    </citation>
    <scope>NUCLEOTIDE SEQUENCE [LARGE SCALE GENOMIC DNA]</scope>
    <source>
        <strain evidence="9">E44_bin18</strain>
    </source>
</reference>
<keyword evidence="6 8" id="KW-1133">Transmembrane helix</keyword>
<evidence type="ECO:0000256" key="8">
    <source>
        <dbReference type="SAM" id="Phobius"/>
    </source>
</evidence>
<evidence type="ECO:0000313" key="9">
    <source>
        <dbReference type="EMBL" id="TET47396.1"/>
    </source>
</evidence>
<dbReference type="GO" id="GO:0016763">
    <property type="term" value="F:pentosyltransferase activity"/>
    <property type="evidence" value="ECO:0007669"/>
    <property type="project" value="TreeGrafter"/>
</dbReference>
<evidence type="ECO:0000256" key="3">
    <source>
        <dbReference type="ARBA" id="ARBA00022676"/>
    </source>
</evidence>
<protein>
    <recommendedName>
        <fullName evidence="11">Glycosyltransferase RgtA/B/C/D-like domain-containing protein</fullName>
    </recommendedName>
</protein>
<evidence type="ECO:0000256" key="4">
    <source>
        <dbReference type="ARBA" id="ARBA00022679"/>
    </source>
</evidence>
<proteinExistence type="predicted"/>
<evidence type="ECO:0008006" key="11">
    <source>
        <dbReference type="Google" id="ProtNLM"/>
    </source>
</evidence>
<feature type="transmembrane region" description="Helical" evidence="8">
    <location>
        <begin position="333"/>
        <end position="349"/>
    </location>
</feature>
<feature type="transmembrane region" description="Helical" evidence="8">
    <location>
        <begin position="220"/>
        <end position="236"/>
    </location>
</feature>
<dbReference type="GO" id="GO:0005886">
    <property type="term" value="C:plasma membrane"/>
    <property type="evidence" value="ECO:0007669"/>
    <property type="project" value="UniProtKB-SubCell"/>
</dbReference>
<feature type="transmembrane region" description="Helical" evidence="8">
    <location>
        <begin position="104"/>
        <end position="123"/>
    </location>
</feature>
<dbReference type="Proteomes" id="UP000315525">
    <property type="component" value="Unassembled WGS sequence"/>
</dbReference>
<feature type="transmembrane region" description="Helical" evidence="8">
    <location>
        <begin position="304"/>
        <end position="321"/>
    </location>
</feature>
<keyword evidence="2" id="KW-1003">Cell membrane</keyword>
<evidence type="ECO:0000256" key="6">
    <source>
        <dbReference type="ARBA" id="ARBA00022989"/>
    </source>
</evidence>
<dbReference type="PANTHER" id="PTHR33908">
    <property type="entry name" value="MANNOSYLTRANSFERASE YKCB-RELATED"/>
    <property type="match status" value="1"/>
</dbReference>
<evidence type="ECO:0000256" key="7">
    <source>
        <dbReference type="ARBA" id="ARBA00023136"/>
    </source>
</evidence>
<organism evidence="9 10">
    <name type="scientific">candidate division TA06 bacterium</name>
    <dbReference type="NCBI Taxonomy" id="2250710"/>
    <lineage>
        <taxon>Bacteria</taxon>
        <taxon>Bacteria division TA06</taxon>
    </lineage>
</organism>
<keyword evidence="5 8" id="KW-0812">Transmembrane</keyword>
<comment type="subcellular location">
    <subcellularLocation>
        <location evidence="1">Cell membrane</location>
        <topology evidence="1">Multi-pass membrane protein</topology>
    </subcellularLocation>
</comment>
<dbReference type="InterPro" id="IPR050297">
    <property type="entry name" value="LipidA_mod_glycosyltrf_83"/>
</dbReference>
<feature type="transmembrane region" description="Helical" evidence="8">
    <location>
        <begin position="181"/>
        <end position="213"/>
    </location>
</feature>
<gene>
    <name evidence="9" type="ORF">E3J62_01560</name>
</gene>